<reference evidence="1 2" key="1">
    <citation type="journal article" date="2021" name="Hortic Res">
        <title>High-quality reference genome and annotation aids understanding of berry development for evergreen blueberry (Vaccinium darrowii).</title>
        <authorList>
            <person name="Yu J."/>
            <person name="Hulse-Kemp A.M."/>
            <person name="Babiker E."/>
            <person name="Staton M."/>
        </authorList>
    </citation>
    <scope>NUCLEOTIDE SEQUENCE [LARGE SCALE GENOMIC DNA]</scope>
    <source>
        <strain evidence="2">cv. NJ 8807/NJ 8810</strain>
        <tissue evidence="1">Young leaf</tissue>
    </source>
</reference>
<dbReference type="Proteomes" id="UP000828048">
    <property type="component" value="Chromosome 9"/>
</dbReference>
<evidence type="ECO:0000313" key="2">
    <source>
        <dbReference type="Proteomes" id="UP000828048"/>
    </source>
</evidence>
<gene>
    <name evidence="1" type="ORF">Vadar_002099</name>
</gene>
<name>A0ACB7ZGP5_9ERIC</name>
<sequence>MPRRSRNTNFLPQASSSSNDPWLDLQNVESARNAESLGRNVRRRLAPTTAENAIDFIDSVNVHSSRNGFSGIQTARTMPEECTDRLIGPAHQANLGSEGQTVNQPVPSVGGRLGSGANDVTPPFHPSQLSENVLHHVSGMLRWIDILALQYQINLVLHGPEVDEGNLEESEDDVVLHGSEVEVDKGNLEDLEHDVGLQGSEVDEVNLEDTEDDVVLHGSEVDESDLEDWEDDVVLHGSEIDESDLEDSENDVYQGIHLDDLTHEELLAFGEDIGDAEIRLNEEAILAGVGRHRYQSPNLGSPEEEERCCICLENYVEGEELGRLACRHEFHFNCLELWLLQKNACPLCKRAAVAI</sequence>
<evidence type="ECO:0000313" key="1">
    <source>
        <dbReference type="EMBL" id="KAH7865093.1"/>
    </source>
</evidence>
<keyword evidence="2" id="KW-1185">Reference proteome</keyword>
<organism evidence="1 2">
    <name type="scientific">Vaccinium darrowii</name>
    <dbReference type="NCBI Taxonomy" id="229202"/>
    <lineage>
        <taxon>Eukaryota</taxon>
        <taxon>Viridiplantae</taxon>
        <taxon>Streptophyta</taxon>
        <taxon>Embryophyta</taxon>
        <taxon>Tracheophyta</taxon>
        <taxon>Spermatophyta</taxon>
        <taxon>Magnoliopsida</taxon>
        <taxon>eudicotyledons</taxon>
        <taxon>Gunneridae</taxon>
        <taxon>Pentapetalae</taxon>
        <taxon>asterids</taxon>
        <taxon>Ericales</taxon>
        <taxon>Ericaceae</taxon>
        <taxon>Vaccinioideae</taxon>
        <taxon>Vaccinieae</taxon>
        <taxon>Vaccinium</taxon>
    </lineage>
</organism>
<comment type="caution">
    <text evidence="1">The sequence shown here is derived from an EMBL/GenBank/DDBJ whole genome shotgun (WGS) entry which is preliminary data.</text>
</comment>
<accession>A0ACB7ZGP5</accession>
<protein>
    <submittedName>
        <fullName evidence="1">Uncharacterized protein</fullName>
    </submittedName>
</protein>
<proteinExistence type="predicted"/>
<dbReference type="EMBL" id="CM037159">
    <property type="protein sequence ID" value="KAH7865093.1"/>
    <property type="molecule type" value="Genomic_DNA"/>
</dbReference>